<keyword evidence="2 6" id="KW-0732">Signal</keyword>
<dbReference type="Pfam" id="PF00263">
    <property type="entry name" value="Secretin"/>
    <property type="match status" value="1"/>
</dbReference>
<evidence type="ECO:0000256" key="4">
    <source>
        <dbReference type="RuleBase" id="RU004003"/>
    </source>
</evidence>
<reference evidence="9" key="1">
    <citation type="submission" date="2022-09" db="EMBL/GenBank/DDBJ databases">
        <title>genome sequence of Deinococcus rubellus.</title>
        <authorList>
            <person name="Srinivasan S."/>
        </authorList>
    </citation>
    <scope>NUCLEOTIDE SEQUENCE</scope>
    <source>
        <strain evidence="9">Ant6</strain>
    </source>
</reference>
<evidence type="ECO:0000256" key="3">
    <source>
        <dbReference type="ARBA" id="ARBA00023136"/>
    </source>
</evidence>
<proteinExistence type="inferred from homology"/>
<evidence type="ECO:0000256" key="1">
    <source>
        <dbReference type="ARBA" id="ARBA00004370"/>
    </source>
</evidence>
<feature type="signal peptide" evidence="6">
    <location>
        <begin position="1"/>
        <end position="21"/>
    </location>
</feature>
<evidence type="ECO:0000259" key="8">
    <source>
        <dbReference type="Pfam" id="PF03958"/>
    </source>
</evidence>
<dbReference type="RefSeq" id="WP_260561436.1">
    <property type="nucleotide sequence ID" value="NZ_BAABEC010000192.1"/>
</dbReference>
<evidence type="ECO:0000256" key="6">
    <source>
        <dbReference type="SAM" id="SignalP"/>
    </source>
</evidence>
<evidence type="ECO:0000259" key="7">
    <source>
        <dbReference type="Pfam" id="PF00263"/>
    </source>
</evidence>
<keyword evidence="5" id="KW-0813">Transport</keyword>
<protein>
    <submittedName>
        <fullName evidence="9">Secretin</fullName>
    </submittedName>
</protein>
<comment type="similarity">
    <text evidence="4">Belongs to the bacterial secretin family.</text>
</comment>
<gene>
    <name evidence="9" type="ORF">N0D28_05865</name>
</gene>
<keyword evidence="10" id="KW-1185">Reference proteome</keyword>
<dbReference type="Pfam" id="PF03958">
    <property type="entry name" value="Secretin_N"/>
    <property type="match status" value="1"/>
</dbReference>
<name>A0ABY5YJ81_9DEIO</name>
<dbReference type="Proteomes" id="UP001060261">
    <property type="component" value="Chromosome"/>
</dbReference>
<keyword evidence="3" id="KW-0472">Membrane</keyword>
<dbReference type="InterPro" id="IPR038591">
    <property type="entry name" value="NolW-like_sf"/>
</dbReference>
<evidence type="ECO:0000256" key="2">
    <source>
        <dbReference type="ARBA" id="ARBA00022729"/>
    </source>
</evidence>
<evidence type="ECO:0000256" key="5">
    <source>
        <dbReference type="RuleBase" id="RU004004"/>
    </source>
</evidence>
<feature type="domain" description="NolW-like" evidence="8">
    <location>
        <begin position="451"/>
        <end position="564"/>
    </location>
</feature>
<evidence type="ECO:0000313" key="9">
    <source>
        <dbReference type="EMBL" id="UWX65180.1"/>
    </source>
</evidence>
<dbReference type="PANTHER" id="PTHR30332">
    <property type="entry name" value="PROBABLE GENERAL SECRETION PATHWAY PROTEIN D"/>
    <property type="match status" value="1"/>
</dbReference>
<dbReference type="PANTHER" id="PTHR30332:SF17">
    <property type="entry name" value="TYPE IV PILIATION SYSTEM PROTEIN DR_0774-RELATED"/>
    <property type="match status" value="1"/>
</dbReference>
<feature type="domain" description="Type II/III secretion system secretin-like" evidence="7">
    <location>
        <begin position="658"/>
        <end position="802"/>
    </location>
</feature>
<dbReference type="PRINTS" id="PR00811">
    <property type="entry name" value="BCTERIALGSPD"/>
</dbReference>
<dbReference type="EMBL" id="CP104213">
    <property type="protein sequence ID" value="UWX65180.1"/>
    <property type="molecule type" value="Genomic_DNA"/>
</dbReference>
<feature type="chain" id="PRO_5045465248" evidence="6">
    <location>
        <begin position="22"/>
        <end position="802"/>
    </location>
</feature>
<organism evidence="9 10">
    <name type="scientific">Deinococcus rubellus</name>
    <dbReference type="NCBI Taxonomy" id="1889240"/>
    <lineage>
        <taxon>Bacteria</taxon>
        <taxon>Thermotogati</taxon>
        <taxon>Deinococcota</taxon>
        <taxon>Deinococci</taxon>
        <taxon>Deinococcales</taxon>
        <taxon>Deinococcaceae</taxon>
        <taxon>Deinococcus</taxon>
    </lineage>
</organism>
<sequence length="802" mass="83307">MKNRSLILLLTLALSAASAQSTQTGDAVSTDARLSKSNVTFTIKRDGTGLMALLTAIAKSAGYELILDPALDSLITPSVGSGSGVISGDAAQTPTTPPTTSSTLLTYDFVGKPFNQVWPFLMDVYGLNYEVVRLGSQDVLRVSKNPIQRIVLLPKSLDAILVEQRVKLAFGTRQAAAPVAATPGSPAPQMASGDIVLDSPTLKIVGEPTSNSLIIRGNNQEVAQVEALVNQIIASQPPELAKVVIPVSPVIQYIYNVKGAQADAAAVVTAQYPAITVTSVGQTGQLVLSGQKNQIDAALALLAQVDKPVQAQVGPDVQQIYTVKGVQADVSTLLKDQFSTLKVTPVGQTGQLVLSGQKSQLDAALTLLGQVDRAPSVQANPDVRQQVYAVKGDQKDIAALLAVQFPALKITPVGTTGQLVLNGTQDQIDAATALLGSVDKAVASGPDVQQKVFQLVNASAEELKAVLDNTLQTALTAPTNDVSALPNVPVNAVDANGNSTVVSVPNAAANTQPTATKPATTPQNPNAATIIADKRTNTLIVRGTAAQVEQVAALIPSLDQVVPQINVQVRIQEITEDAARTLGLNWKVGFGGFNISSGATGLAASFDPTRALVGGFNLLPTLNALETQTQTKRIYDGSITMQSGQRSLGTTGASGTTNASSSAAASIKSGGRLELNIPSASGNITKQIDYGINLDFFDPQVAPDGTITLRVRGQINQPKTAITGTSLPNIIDFSNSEAQSIVTFKSGQTLLLSGLLGTNETSTNRGIPFLSSLPVVGAAFGQKDTTKTQSQLMVVITGTIVK</sequence>
<dbReference type="InterPro" id="IPR005644">
    <property type="entry name" value="NolW-like"/>
</dbReference>
<dbReference type="Gene3D" id="3.30.1370.120">
    <property type="match status" value="1"/>
</dbReference>
<accession>A0ABY5YJ81</accession>
<evidence type="ECO:0000313" key="10">
    <source>
        <dbReference type="Proteomes" id="UP001060261"/>
    </source>
</evidence>
<dbReference type="InterPro" id="IPR050810">
    <property type="entry name" value="Bact_Secretion_Sys_Channel"/>
</dbReference>
<comment type="subcellular location">
    <subcellularLocation>
        <location evidence="5">Cell outer membrane</location>
    </subcellularLocation>
    <subcellularLocation>
        <location evidence="1">Membrane</location>
    </subcellularLocation>
</comment>
<dbReference type="InterPro" id="IPR001775">
    <property type="entry name" value="GspD/PilQ"/>
</dbReference>
<dbReference type="InterPro" id="IPR004846">
    <property type="entry name" value="T2SS/T3SS_dom"/>
</dbReference>